<feature type="region of interest" description="Disordered" evidence="1">
    <location>
        <begin position="1"/>
        <end position="21"/>
    </location>
</feature>
<keyword evidence="3" id="KW-1185">Reference proteome</keyword>
<name>A0ABY1QUW6_9SPHN</name>
<dbReference type="InterPro" id="IPR025048">
    <property type="entry name" value="DUF3987"/>
</dbReference>
<proteinExistence type="predicted"/>
<evidence type="ECO:0000313" key="3">
    <source>
        <dbReference type="Proteomes" id="UP001157910"/>
    </source>
</evidence>
<dbReference type="Proteomes" id="UP001157910">
    <property type="component" value="Unassembled WGS sequence"/>
</dbReference>
<dbReference type="EMBL" id="FXUI01000016">
    <property type="protein sequence ID" value="SMP81115.1"/>
    <property type="molecule type" value="Genomic_DNA"/>
</dbReference>
<evidence type="ECO:0000313" key="2">
    <source>
        <dbReference type="EMBL" id="SMP81115.1"/>
    </source>
</evidence>
<gene>
    <name evidence="2" type="ORF">SAMN06296065_11625</name>
</gene>
<accession>A0ABY1QUW6</accession>
<evidence type="ECO:0000256" key="1">
    <source>
        <dbReference type="SAM" id="MobiDB-lite"/>
    </source>
</evidence>
<organism evidence="2 3">
    <name type="scientific">Novosphingobium panipatense</name>
    <dbReference type="NCBI Taxonomy" id="428991"/>
    <lineage>
        <taxon>Bacteria</taxon>
        <taxon>Pseudomonadati</taxon>
        <taxon>Pseudomonadota</taxon>
        <taxon>Alphaproteobacteria</taxon>
        <taxon>Sphingomonadales</taxon>
        <taxon>Sphingomonadaceae</taxon>
        <taxon>Novosphingobium</taxon>
    </lineage>
</organism>
<dbReference type="Pfam" id="PF13148">
    <property type="entry name" value="DUF3987"/>
    <property type="match status" value="1"/>
</dbReference>
<protein>
    <recommendedName>
        <fullName evidence="4">DUF3987 domain-containing protein</fullName>
    </recommendedName>
</protein>
<evidence type="ECO:0008006" key="4">
    <source>
        <dbReference type="Google" id="ProtNLM"/>
    </source>
</evidence>
<sequence length="488" mass="52298">MAARLDAANETTGEAPRPLYRELPPASAFPVDALGPVLGKAAKAIEAVVQCPLACAANSVLAVASLAAQGRANVILPIGQGKPSPLSLFLLTVLDSGERKSSADSMALKPVRDTEREIAELEAGQRHAYDVKVASYEASAKHLTAKLKSDRAALEAALRELGPAPQPPLLSVLAPSGDQTVEGLFRIYQFGRPSLAMLCDDAATFLGGHSLKAEQKVGTTANLCRAWDGSKLERIRGGDGVIVLYDRRLASHLMVQSGVAADFLSDAQFADQGLLARFLVSSPAGRAGTRFRDDAAYQVVTRRAALDLEDYNVAVASLLRQPVRWKNESDRTLGVELDALHFTPEARALYVEFANAIEAELTPRGTLANAKAFASKLPENAARIAGILTLMAEPDAQTDGAADLADAIELVKHYLEEASRIMATGAIDPELRRAETLREWLLSLPGDVIGLRDVYRLGPNSIRQADRARSAMTILCEHGWARERKGAL</sequence>
<comment type="caution">
    <text evidence="2">The sequence shown here is derived from an EMBL/GenBank/DDBJ whole genome shotgun (WGS) entry which is preliminary data.</text>
</comment>
<reference evidence="2 3" key="1">
    <citation type="submission" date="2017-05" db="EMBL/GenBank/DDBJ databases">
        <authorList>
            <person name="Varghese N."/>
            <person name="Submissions S."/>
        </authorList>
    </citation>
    <scope>NUCLEOTIDE SEQUENCE [LARGE SCALE GENOMIC DNA]</scope>
    <source>
        <strain evidence="2 3">SM16</strain>
    </source>
</reference>